<dbReference type="PRINTS" id="PR01911">
    <property type="entry name" value="PFDSPHPHTASE"/>
</dbReference>
<organism evidence="11 12">
    <name type="scientific">Orbilia blumenaviensis</name>
    <dbReference type="NCBI Taxonomy" id="1796055"/>
    <lineage>
        <taxon>Eukaryota</taxon>
        <taxon>Fungi</taxon>
        <taxon>Dikarya</taxon>
        <taxon>Ascomycota</taxon>
        <taxon>Pezizomycotina</taxon>
        <taxon>Orbiliomycetes</taxon>
        <taxon>Orbiliales</taxon>
        <taxon>Orbiliaceae</taxon>
        <taxon>Orbilia</taxon>
    </lineage>
</organism>
<dbReference type="GO" id="GO:0052840">
    <property type="term" value="F:inositol diphosphate tetrakisphosphate diphosphatase activity"/>
    <property type="evidence" value="ECO:0007669"/>
    <property type="project" value="TreeGrafter"/>
</dbReference>
<gene>
    <name evidence="11" type="ORF">TWF730_003483</name>
</gene>
<dbReference type="InterPro" id="IPR020422">
    <property type="entry name" value="TYR_PHOSPHATASE_DUAL_dom"/>
</dbReference>
<reference evidence="11 12" key="1">
    <citation type="submission" date="2019-10" db="EMBL/GenBank/DDBJ databases">
        <authorList>
            <person name="Palmer J.M."/>
        </authorList>
    </citation>
    <scope>NUCLEOTIDE SEQUENCE [LARGE SCALE GENOMIC DNA]</scope>
    <source>
        <strain evidence="11 12">TWF730</strain>
    </source>
</reference>
<comment type="caution">
    <text evidence="11">The sequence shown here is derived from an EMBL/GenBank/DDBJ whole genome shotgun (WGS) entry which is preliminary data.</text>
</comment>
<evidence type="ECO:0000259" key="9">
    <source>
        <dbReference type="PROSITE" id="PS50054"/>
    </source>
</evidence>
<dbReference type="PANTHER" id="PTHR31126">
    <property type="entry name" value="TYROSINE-PROTEIN PHOSPHATASE"/>
    <property type="match status" value="1"/>
</dbReference>
<dbReference type="SUPFAM" id="SSF52799">
    <property type="entry name" value="(Phosphotyrosine protein) phosphatases II"/>
    <property type="match status" value="1"/>
</dbReference>
<dbReference type="PROSITE" id="PS50056">
    <property type="entry name" value="TYR_PHOSPHATASE_2"/>
    <property type="match status" value="1"/>
</dbReference>
<evidence type="ECO:0000256" key="3">
    <source>
        <dbReference type="ARBA" id="ARBA00044949"/>
    </source>
</evidence>
<dbReference type="GO" id="GO:0005737">
    <property type="term" value="C:cytoplasm"/>
    <property type="evidence" value="ECO:0007669"/>
    <property type="project" value="TreeGrafter"/>
</dbReference>
<feature type="region of interest" description="Disordered" evidence="8">
    <location>
        <begin position="114"/>
        <end position="144"/>
    </location>
</feature>
<dbReference type="PROSITE" id="PS00383">
    <property type="entry name" value="TYR_PHOSPHATASE_1"/>
    <property type="match status" value="1"/>
</dbReference>
<name>A0AAV9U3S4_9PEZI</name>
<keyword evidence="12" id="KW-1185">Reference proteome</keyword>
<dbReference type="PROSITE" id="PS50054">
    <property type="entry name" value="TYR_PHOSPHATASE_DUAL"/>
    <property type="match status" value="1"/>
</dbReference>
<evidence type="ECO:0000313" key="11">
    <source>
        <dbReference type="EMBL" id="KAK6334269.1"/>
    </source>
</evidence>
<dbReference type="EC" id="3.6.1.52" evidence="1"/>
<dbReference type="InterPro" id="IPR020428">
    <property type="entry name" value="PFA-DSPs"/>
</dbReference>
<evidence type="ECO:0000259" key="10">
    <source>
        <dbReference type="PROSITE" id="PS50056"/>
    </source>
</evidence>
<comment type="catalytic activity">
    <reaction evidence="7">
        <text>6-diphospho-1D-myo-inositol pentakisphosphate + H2O = 1D-myo-inositol hexakisphosphate + phosphate + H(+)</text>
        <dbReference type="Rhea" id="RHEA:79703"/>
        <dbReference type="ChEBI" id="CHEBI:15377"/>
        <dbReference type="ChEBI" id="CHEBI:15378"/>
        <dbReference type="ChEBI" id="CHEBI:43474"/>
        <dbReference type="ChEBI" id="CHEBI:58130"/>
        <dbReference type="ChEBI" id="CHEBI:230534"/>
        <dbReference type="EC" id="3.6.1.52"/>
    </reaction>
    <physiologicalReaction direction="left-to-right" evidence="7">
        <dbReference type="Rhea" id="RHEA:79704"/>
    </physiologicalReaction>
</comment>
<comment type="catalytic activity">
    <reaction evidence="4">
        <text>5-diphospho-1D-myo-inositol 1,2,3,4,6-pentakisphosphate + H2O = 1D-myo-inositol hexakisphosphate + phosphate + H(+)</text>
        <dbReference type="Rhea" id="RHEA:22384"/>
        <dbReference type="ChEBI" id="CHEBI:15377"/>
        <dbReference type="ChEBI" id="CHEBI:15378"/>
        <dbReference type="ChEBI" id="CHEBI:43474"/>
        <dbReference type="ChEBI" id="CHEBI:58130"/>
        <dbReference type="ChEBI" id="CHEBI:58628"/>
        <dbReference type="EC" id="3.6.1.52"/>
    </reaction>
    <physiologicalReaction direction="left-to-right" evidence="4">
        <dbReference type="Rhea" id="RHEA:22385"/>
    </physiologicalReaction>
</comment>
<dbReference type="Pfam" id="PF03162">
    <property type="entry name" value="Y_phosphatase2"/>
    <property type="match status" value="1"/>
</dbReference>
<dbReference type="AlphaFoldDB" id="A0AAV9U3S4"/>
<comment type="catalytic activity">
    <reaction evidence="5">
        <text>3,5-bis(diphospho)-1D-myo-inositol 1,2,4,6-tetrakisphosphate + H2O = 3-diphospho-1D-myo-inositol 1,2,4,5,6-pentakisphosphate + phosphate + 2 H(+)</text>
        <dbReference type="Rhea" id="RHEA:56312"/>
        <dbReference type="ChEBI" id="CHEBI:15377"/>
        <dbReference type="ChEBI" id="CHEBI:15378"/>
        <dbReference type="ChEBI" id="CHEBI:43474"/>
        <dbReference type="ChEBI" id="CHEBI:140372"/>
        <dbReference type="ChEBI" id="CHEBI:140374"/>
        <dbReference type="EC" id="3.6.1.52"/>
    </reaction>
    <physiologicalReaction direction="left-to-right" evidence="5">
        <dbReference type="Rhea" id="RHEA:56313"/>
    </physiologicalReaction>
</comment>
<dbReference type="InterPro" id="IPR016130">
    <property type="entry name" value="Tyr_Pase_AS"/>
</dbReference>
<dbReference type="InterPro" id="IPR000387">
    <property type="entry name" value="Tyr_Pase_dom"/>
</dbReference>
<dbReference type="FunFam" id="3.90.190.10:FF:000024">
    <property type="entry name" value="probable tyrosine-protein phosphatase At1g05000"/>
    <property type="match status" value="1"/>
</dbReference>
<keyword evidence="2" id="KW-0378">Hydrolase</keyword>
<dbReference type="Proteomes" id="UP001373714">
    <property type="component" value="Unassembled WGS sequence"/>
</dbReference>
<dbReference type="EMBL" id="JAVHNS010000015">
    <property type="protein sequence ID" value="KAK6334269.1"/>
    <property type="molecule type" value="Genomic_DNA"/>
</dbReference>
<dbReference type="PANTHER" id="PTHR31126:SF48">
    <property type="entry name" value="INOSITOL PHOSPHATASE SIW14"/>
    <property type="match status" value="1"/>
</dbReference>
<comment type="similarity">
    <text evidence="3">Belongs to the protein-tyrosine phosphatase family. Atypical dual-specificity phosphatase Siw14-like subfamily.</text>
</comment>
<feature type="domain" description="Tyrosine specific protein phosphatases" evidence="10">
    <location>
        <begin position="264"/>
        <end position="296"/>
    </location>
</feature>
<evidence type="ECO:0000256" key="5">
    <source>
        <dbReference type="ARBA" id="ARBA00047562"/>
    </source>
</evidence>
<evidence type="ECO:0000256" key="4">
    <source>
        <dbReference type="ARBA" id="ARBA00047342"/>
    </source>
</evidence>
<dbReference type="CDD" id="cd14528">
    <property type="entry name" value="PFA-DSP_Siw14"/>
    <property type="match status" value="1"/>
</dbReference>
<feature type="compositionally biased region" description="Low complexity" evidence="8">
    <location>
        <begin position="43"/>
        <end position="58"/>
    </location>
</feature>
<sequence>MIAISTPRREDTFQTSLVALPRSTSDLNANVHDLTSPIPLSAFGPPSSFTPRSFSSGRSNKRARLTRSMSLEQETSFSIYNMKFLGGMDELDGTWSSSQANIAEVTRISGGIQAHQTNSATEVTVPEDSGDDTTGTSGASILSRTNTTSTGSLCFQIPEESNALSHHATSHTTLSTYTLSSKSILEEYDVPKNFSMVWPGVYRSSFPAESNFSYLKMLKLKTVLTLIPEKYPQTNVEFMQQNGIQHIQIGIRANKEPFVEVPLDKITKAVSVILDKRNHPILIHCNKGKHRTGCIVGCLRKIQKWTLCNVFDEYRRFSHPKERVLDEQVIELWEEAQLFAVAKENGWVR</sequence>
<feature type="compositionally biased region" description="Polar residues" evidence="8">
    <location>
        <begin position="132"/>
        <end position="144"/>
    </location>
</feature>
<feature type="region of interest" description="Disordered" evidence="8">
    <location>
        <begin position="43"/>
        <end position="68"/>
    </location>
</feature>
<dbReference type="InterPro" id="IPR004861">
    <property type="entry name" value="Siw14-like"/>
</dbReference>
<evidence type="ECO:0000313" key="12">
    <source>
        <dbReference type="Proteomes" id="UP001373714"/>
    </source>
</evidence>
<feature type="domain" description="Tyrosine-protein phosphatase" evidence="9">
    <location>
        <begin position="193"/>
        <end position="345"/>
    </location>
</feature>
<dbReference type="InterPro" id="IPR029021">
    <property type="entry name" value="Prot-tyrosine_phosphatase-like"/>
</dbReference>
<evidence type="ECO:0000256" key="1">
    <source>
        <dbReference type="ARBA" id="ARBA00012527"/>
    </source>
</evidence>
<dbReference type="Gene3D" id="3.90.190.10">
    <property type="entry name" value="Protein tyrosine phosphatase superfamily"/>
    <property type="match status" value="1"/>
</dbReference>
<protein>
    <recommendedName>
        <fullName evidence="1">diphosphoinositol-polyphosphate diphosphatase</fullName>
        <ecNumber evidence="1">3.6.1.52</ecNumber>
    </recommendedName>
</protein>
<comment type="catalytic activity">
    <reaction evidence="6">
        <text>1,5-bis(diphospho)-1D-myo-inositol 2,3,4,6-tetrakisphosphate + H2O = 1-diphospho-1D-myo-inositol 2,3,4,5,6-pentakisphosphate + phosphate + 2 H(+)</text>
        <dbReference type="Rhea" id="RHEA:79699"/>
        <dbReference type="ChEBI" id="CHEBI:15377"/>
        <dbReference type="ChEBI" id="CHEBI:15378"/>
        <dbReference type="ChEBI" id="CHEBI:43474"/>
        <dbReference type="ChEBI" id="CHEBI:74946"/>
        <dbReference type="ChEBI" id="CHEBI:77983"/>
        <dbReference type="EC" id="3.6.1.52"/>
    </reaction>
    <physiologicalReaction direction="left-to-right" evidence="6">
        <dbReference type="Rhea" id="RHEA:79700"/>
    </physiologicalReaction>
</comment>
<evidence type="ECO:0000256" key="7">
    <source>
        <dbReference type="ARBA" id="ARBA00048424"/>
    </source>
</evidence>
<evidence type="ECO:0000256" key="2">
    <source>
        <dbReference type="ARBA" id="ARBA00022801"/>
    </source>
</evidence>
<accession>A0AAV9U3S4</accession>
<dbReference type="GO" id="GO:0016791">
    <property type="term" value="F:phosphatase activity"/>
    <property type="evidence" value="ECO:0007669"/>
    <property type="project" value="InterPro"/>
</dbReference>
<evidence type="ECO:0000256" key="8">
    <source>
        <dbReference type="SAM" id="MobiDB-lite"/>
    </source>
</evidence>
<proteinExistence type="inferred from homology"/>
<evidence type="ECO:0000256" key="6">
    <source>
        <dbReference type="ARBA" id="ARBA00047927"/>
    </source>
</evidence>